<dbReference type="InterPro" id="IPR051448">
    <property type="entry name" value="CdaR-like_regulators"/>
</dbReference>
<dbReference type="Pfam" id="PF13556">
    <property type="entry name" value="HTH_30"/>
    <property type="match status" value="1"/>
</dbReference>
<dbReference type="PATRIC" id="fig|768706.3.peg.2704"/>
<dbReference type="Gene3D" id="1.10.10.2840">
    <property type="entry name" value="PucR C-terminal helix-turn-helix domain"/>
    <property type="match status" value="1"/>
</dbReference>
<dbReference type="STRING" id="768706.Desor_2694"/>
<dbReference type="EMBL" id="CP003108">
    <property type="protein sequence ID" value="AET68239.1"/>
    <property type="molecule type" value="Genomic_DNA"/>
</dbReference>
<keyword evidence="3" id="KW-1185">Reference proteome</keyword>
<dbReference type="RefSeq" id="WP_014185047.1">
    <property type="nucleotide sequence ID" value="NC_016584.1"/>
</dbReference>
<dbReference type="InterPro" id="IPR042070">
    <property type="entry name" value="PucR_C-HTH_sf"/>
</dbReference>
<name>G7W930_DESOD</name>
<dbReference type="InterPro" id="IPR025736">
    <property type="entry name" value="PucR_C-HTH_dom"/>
</dbReference>
<evidence type="ECO:0000313" key="3">
    <source>
        <dbReference type="Proteomes" id="UP000006346"/>
    </source>
</evidence>
<accession>G7W930</accession>
<dbReference type="AlphaFoldDB" id="G7W930"/>
<reference evidence="2 3" key="2">
    <citation type="journal article" date="2012" name="J. Bacteriol.">
        <title>Complete genome sequences of Desulfosporosinus orientis DSM765T, Desulfosporosinus youngiae DSM17734T, Desulfosporosinus meridiei DSM13257T, and Desulfosporosinus acidiphilus DSM22704T.</title>
        <authorList>
            <person name="Pester M."/>
            <person name="Brambilla E."/>
            <person name="Alazard D."/>
            <person name="Rattei T."/>
            <person name="Weinmaier T."/>
            <person name="Han J."/>
            <person name="Lucas S."/>
            <person name="Lapidus A."/>
            <person name="Cheng J.F."/>
            <person name="Goodwin L."/>
            <person name="Pitluck S."/>
            <person name="Peters L."/>
            <person name="Ovchinnikova G."/>
            <person name="Teshima H."/>
            <person name="Detter J.C."/>
            <person name="Han C.S."/>
            <person name="Tapia R."/>
            <person name="Land M.L."/>
            <person name="Hauser L."/>
            <person name="Kyrpides N.C."/>
            <person name="Ivanova N.N."/>
            <person name="Pagani I."/>
            <person name="Huntmann M."/>
            <person name="Wei C.L."/>
            <person name="Davenport K.W."/>
            <person name="Daligault H."/>
            <person name="Chain P.S."/>
            <person name="Chen A."/>
            <person name="Mavromatis K."/>
            <person name="Markowitz V."/>
            <person name="Szeto E."/>
            <person name="Mikhailova N."/>
            <person name="Pati A."/>
            <person name="Wagner M."/>
            <person name="Woyke T."/>
            <person name="Ollivier B."/>
            <person name="Klenk H.P."/>
            <person name="Spring S."/>
            <person name="Loy A."/>
        </authorList>
    </citation>
    <scope>NUCLEOTIDE SEQUENCE [LARGE SCALE GENOMIC DNA]</scope>
    <source>
        <strain evidence="3">ATCC 19365 / DSM 765 / NCIMB 8382 / VKM B-1628</strain>
    </source>
</reference>
<dbReference type="Proteomes" id="UP000006346">
    <property type="component" value="Chromosome"/>
</dbReference>
<dbReference type="HOGENOM" id="CLU_035898_0_0_9"/>
<organism evidence="2 3">
    <name type="scientific">Desulfosporosinus orientis (strain ATCC 19365 / DSM 765 / NCIMB 8382 / VKM B-1628 / Singapore I)</name>
    <name type="common">Desulfotomaculum orientis</name>
    <dbReference type="NCBI Taxonomy" id="768706"/>
    <lineage>
        <taxon>Bacteria</taxon>
        <taxon>Bacillati</taxon>
        <taxon>Bacillota</taxon>
        <taxon>Clostridia</taxon>
        <taxon>Eubacteriales</taxon>
        <taxon>Desulfitobacteriaceae</taxon>
        <taxon>Desulfosporosinus</taxon>
    </lineage>
</organism>
<dbReference type="eggNOG" id="COG2508">
    <property type="taxonomic scope" value="Bacteria"/>
</dbReference>
<dbReference type="OrthoDB" id="9792148at2"/>
<dbReference type="PANTHER" id="PTHR33744">
    <property type="entry name" value="CARBOHYDRATE DIACID REGULATOR"/>
    <property type="match status" value="1"/>
</dbReference>
<gene>
    <name evidence="2" type="ordered locus">Desor_2694</name>
</gene>
<evidence type="ECO:0000313" key="2">
    <source>
        <dbReference type="EMBL" id="AET68239.1"/>
    </source>
</evidence>
<proteinExistence type="predicted"/>
<reference evidence="3" key="1">
    <citation type="submission" date="2011-11" db="EMBL/GenBank/DDBJ databases">
        <title>Complete sequence of Desulfosporosinus orientis DSM 765.</title>
        <authorList>
            <person name="Lucas S."/>
            <person name="Han J."/>
            <person name="Lapidus A."/>
            <person name="Cheng J.-F."/>
            <person name="Goodwin L."/>
            <person name="Pitluck S."/>
            <person name="Peters L."/>
            <person name="Ovchinnikova G."/>
            <person name="Teshima H."/>
            <person name="Detter J.C."/>
            <person name="Han C."/>
            <person name="Tapia R."/>
            <person name="Land M."/>
            <person name="Hauser L."/>
            <person name="Kyrpides N."/>
            <person name="Ivanova N."/>
            <person name="Pagani I."/>
            <person name="Pester M."/>
            <person name="Spring S."/>
            <person name="Ollivier B."/>
            <person name="Rattei T."/>
            <person name="Klenk H.-P."/>
            <person name="Wagner M."/>
            <person name="Loy A."/>
            <person name="Woyke T."/>
        </authorList>
    </citation>
    <scope>NUCLEOTIDE SEQUENCE [LARGE SCALE GENOMIC DNA]</scope>
    <source>
        <strain evidence="3">ATCC 19365 / DSM 765 / NCIMB 8382 / VKM B-1628</strain>
    </source>
</reference>
<sequence length="515" mass="59692">MNLNMHMLLDEFSDLNPVSFLNDSIDLTLSSIAWISPQAVFSPDTLYLGSAADLMVYDGNLKDANLISLGALDSDFALRNQCNIISFTEALSIDQIASLIFKIQKKYDEWNNRMLSAIVSKQPMQKFFDIGLDVIHNPMILVGPLNTLILAVGEIPGNCSDSIWRELLDQGYVSYEHPLYNEFLKAAYKYPNEDHPFTVKIPKHNFTYLISNLFQDGKRSGALMLNELKHPFTTGQLTLVKYFGSILEQAIKSTPDFQILSSNANSFVYQLLKHVYLKENIITNCLKSIGWKVYDEYYCLYFIRDHRKHVKDVLMDVLSHELSWVFPTAMILDYKNGIIVILRNSDFPFDQNNLRAKLLLLIERFSLTIGISSIFYDFKNLKRHYDECNLALKYGQDGDQDTSVHFFQDYVIRHLTRFIFVENGRNQFIHTKIELLHKYDQRNKTDLVKTLLTYFQFGQSKSLAAEQMHLHRNTLTYRLGIINKLIGIDCTHRIMDENEILHIMLSSKFIEYQSV</sequence>
<evidence type="ECO:0000259" key="1">
    <source>
        <dbReference type="Pfam" id="PF13556"/>
    </source>
</evidence>
<dbReference type="KEGG" id="dor:Desor_2694"/>
<protein>
    <recommendedName>
        <fullName evidence="1">PucR C-terminal helix-turn-helix domain-containing protein</fullName>
    </recommendedName>
</protein>
<dbReference type="PANTHER" id="PTHR33744:SF15">
    <property type="entry name" value="CARBOHYDRATE DIACID REGULATOR"/>
    <property type="match status" value="1"/>
</dbReference>
<feature type="domain" description="PucR C-terminal helix-turn-helix" evidence="1">
    <location>
        <begin position="447"/>
        <end position="491"/>
    </location>
</feature>